<dbReference type="EMBL" id="JPOX01000028">
    <property type="protein sequence ID" value="KFX44439.1"/>
    <property type="molecule type" value="Genomic_DNA"/>
</dbReference>
<evidence type="ECO:0000313" key="9">
    <source>
        <dbReference type="EMBL" id="KFX44439.1"/>
    </source>
</evidence>
<evidence type="ECO:0000256" key="2">
    <source>
        <dbReference type="ARBA" id="ARBA00009863"/>
    </source>
</evidence>
<evidence type="ECO:0000256" key="4">
    <source>
        <dbReference type="ARBA" id="ARBA00022980"/>
    </source>
</evidence>
<proteinExistence type="inferred from homology"/>
<reference key="1">
    <citation type="journal article" date="2014" name="PLoS Genet.">
        <title>Signature Gene Expression Reveals Novel Clues to the Molecular Mechanisms of Dimorphic Transition in Penicillium marneffei.</title>
        <authorList>
            <person name="Yang E."/>
            <person name="Wang G."/>
            <person name="Cai J."/>
            <person name="Woo P.C."/>
            <person name="Lau S.K."/>
            <person name="Yuen K.-Y."/>
            <person name="Chow W.-N."/>
            <person name="Lin X."/>
        </authorList>
    </citation>
    <scope>NUCLEOTIDE SEQUENCE [LARGE SCALE GENOMIC DNA]</scope>
    <source>
        <strain>PM1</strain>
    </source>
</reference>
<dbReference type="GO" id="GO:0005763">
    <property type="term" value="C:mitochondrial small ribosomal subunit"/>
    <property type="evidence" value="ECO:0007669"/>
    <property type="project" value="TreeGrafter"/>
</dbReference>
<dbReference type="Pfam" id="PF10236">
    <property type="entry name" value="DAP3"/>
    <property type="match status" value="1"/>
</dbReference>
<dbReference type="eggNOG" id="KOG3928">
    <property type="taxonomic scope" value="Eukaryota"/>
</dbReference>
<evidence type="ECO:0000256" key="6">
    <source>
        <dbReference type="ARBA" id="ARBA00023274"/>
    </source>
</evidence>
<organism evidence="9">
    <name type="scientific">Talaromyces marneffei PM1</name>
    <dbReference type="NCBI Taxonomy" id="1077442"/>
    <lineage>
        <taxon>Eukaryota</taxon>
        <taxon>Fungi</taxon>
        <taxon>Dikarya</taxon>
        <taxon>Ascomycota</taxon>
        <taxon>Pezizomycotina</taxon>
        <taxon>Eurotiomycetes</taxon>
        <taxon>Eurotiomycetidae</taxon>
        <taxon>Eurotiales</taxon>
        <taxon>Trichocomaceae</taxon>
        <taxon>Talaromyces</taxon>
        <taxon>Talaromyces sect. Talaromyces</taxon>
    </lineage>
</organism>
<keyword evidence="4 9" id="KW-0689">Ribosomal protein</keyword>
<evidence type="ECO:0000256" key="7">
    <source>
        <dbReference type="ARBA" id="ARBA00035140"/>
    </source>
</evidence>
<evidence type="ECO:0000256" key="1">
    <source>
        <dbReference type="ARBA" id="ARBA00004173"/>
    </source>
</evidence>
<dbReference type="HOGENOM" id="CLU_046315_1_0_1"/>
<feature type="compositionally biased region" description="Basic and acidic residues" evidence="8">
    <location>
        <begin position="82"/>
        <end position="92"/>
    </location>
</feature>
<evidence type="ECO:0000256" key="3">
    <source>
        <dbReference type="ARBA" id="ARBA00022946"/>
    </source>
</evidence>
<dbReference type="PANTHER" id="PTHR12810:SF0">
    <property type="entry name" value="SMALL RIBOSOMAL SUBUNIT PROTEIN MS29"/>
    <property type="match status" value="1"/>
</dbReference>
<reference evidence="9" key="2">
    <citation type="journal article" date="2014" name="PLoS Genet.">
        <title>Signature gene expression reveals novel clues to the molecular mechanisms of dimorphic transition in Penicillium marneffei.</title>
        <authorList>
            <person name="Yang E."/>
            <person name="Wang G."/>
            <person name="Cai J."/>
            <person name="Woo P.C."/>
            <person name="Lau S.K."/>
            <person name="Yuen K.-Y."/>
            <person name="Chow W.-N."/>
            <person name="Lin X."/>
        </authorList>
    </citation>
    <scope>NUCLEOTIDE SEQUENCE</scope>
    <source>
        <strain evidence="9">PM1</strain>
    </source>
</reference>
<comment type="subcellular location">
    <subcellularLocation>
        <location evidence="1">Mitochondrion</location>
    </subcellularLocation>
</comment>
<comment type="caution">
    <text evidence="9">The sequence shown here is derived from an EMBL/GenBank/DDBJ whole genome shotgun (WGS) entry which is preliminary data.</text>
</comment>
<dbReference type="GO" id="GO:0003735">
    <property type="term" value="F:structural constituent of ribosome"/>
    <property type="evidence" value="ECO:0007669"/>
    <property type="project" value="TreeGrafter"/>
</dbReference>
<gene>
    <name evidence="9" type="ORF">GQ26_0280370</name>
</gene>
<dbReference type="InterPro" id="IPR019368">
    <property type="entry name" value="Ribosomal_mS29"/>
</dbReference>
<evidence type="ECO:0000256" key="5">
    <source>
        <dbReference type="ARBA" id="ARBA00023128"/>
    </source>
</evidence>
<keyword evidence="6" id="KW-0687">Ribonucleoprotein</keyword>
<dbReference type="PANTHER" id="PTHR12810">
    <property type="entry name" value="MITOCHONDRIAL 28S RIBOSOMAL PROTEIN S29"/>
    <property type="match status" value="1"/>
</dbReference>
<evidence type="ECO:0000256" key="8">
    <source>
        <dbReference type="SAM" id="MobiDB-lite"/>
    </source>
</evidence>
<keyword evidence="5" id="KW-0496">Mitochondrion</keyword>
<feature type="region of interest" description="Disordered" evidence="8">
    <location>
        <begin position="54"/>
        <end position="92"/>
    </location>
</feature>
<sequence length="522" mass="57863">MVSQLCWGCLSTTGLRQTSRALLHPPSAAQQYRQLTARTTTSLFHTSATRYANPLQKKSRSMEGAPKFRESKSARMRKPKKATVDRGRPPAVGERKALRKRIVLSNTNALEVPGMQEFSEETMVDSRIRGSVLGLPVPMITQLRALQAFKPSQNWSLFRRPGVVLRRETLEMGRIFEEISTQGPDQGKVVKKIITGKRSSGKSVHLLQAMAMGLLKKWVVISIPDPQELVIAQTTYAPLPDTNPVQYVQEQATSELLQRTVLANEEVLSKLNVSMEHPELKSLVRPKMTLAELARLGVQDVAIAWLVWQALWAELNATAPKTAAKADDKKKPSFQDRPPLLVTVDGLSHWMQDSKYRNAEFKPIHAHDLVLVKHFISLLTPQSTKPSMPNGGVLLYATSGSNSPAVPTLEIALAQLKARQEGVAESSAEFPQADPYAEVDNRVLDLFKQASTTTTKSSSPLELQTLGGLSRDEARGFMEYFARSGILQEKITEEWVSEKWSIAGGGIIGEMEKLGKRLRTAL</sequence>
<accession>A0A093V378</accession>
<comment type="similarity">
    <text evidence="2">Belongs to the mitochondrion-specific ribosomal protein mS29 family.</text>
</comment>
<protein>
    <recommendedName>
        <fullName evidence="7">Small ribosomal subunit protein mS29</fullName>
    </recommendedName>
</protein>
<keyword evidence="3" id="KW-0809">Transit peptide</keyword>
<dbReference type="AlphaFoldDB" id="A0A093V378"/>
<name>A0A093V378_TALMA</name>